<sequence length="406" mass="43595">MIRRDGRGAPPPPQQAWSQAPEPQLSRSAPPQGPRGYAPTQTPQPYRDVPPPPQRVPDRRPPRTPPPPPPPPPPAPSRAPEPPQQRRPRRPRHWGRRIGILFLVLVLALAGMTYYLDSSLNRIDALADYPGRIGDTPGTNWLLVGSDSRTGLTPEQEQQLSTGGNSGPDRTDTIIVVHVPSGGGPATMVSIPRDSYVSIPGYGEDKINASFAFGGPQLLTQTVEEASGLHIDHYAEIGFGGFAGIVDAIGGVDMCLDTAIDDPLAGINLAPGCQELSGAQALGFVRSRATALADIDRMNHQRMFMAALMSKATSPATWLNPFRVWPLVTDTAASLRVDESDHIWNLAALAWAVRGDMVTTTVPVGGFEDVDGAGNVLLWDHDRASQFFDALANDRQVPAELVTTGP</sequence>
<dbReference type="AlphaFoldDB" id="C1B901"/>
<keyword evidence="3" id="KW-1133">Transmembrane helix</keyword>
<feature type="compositionally biased region" description="Polar residues" evidence="2">
    <location>
        <begin position="147"/>
        <end position="163"/>
    </location>
</feature>
<keyword evidence="3" id="KW-0472">Membrane</keyword>
<name>C1B901_RHOOB</name>
<accession>C1B901</accession>
<organism evidence="5 6">
    <name type="scientific">Rhodococcus opacus (strain B4)</name>
    <dbReference type="NCBI Taxonomy" id="632772"/>
    <lineage>
        <taxon>Bacteria</taxon>
        <taxon>Bacillati</taxon>
        <taxon>Actinomycetota</taxon>
        <taxon>Actinomycetes</taxon>
        <taxon>Mycobacteriales</taxon>
        <taxon>Nocardiaceae</taxon>
        <taxon>Rhodococcus</taxon>
    </lineage>
</organism>
<comment type="similarity">
    <text evidence="1">Belongs to the LytR/CpsA/Psr (LCP) family.</text>
</comment>
<evidence type="ECO:0000313" key="6">
    <source>
        <dbReference type="Proteomes" id="UP000002212"/>
    </source>
</evidence>
<feature type="compositionally biased region" description="Pro residues" evidence="2">
    <location>
        <begin position="63"/>
        <end position="85"/>
    </location>
</feature>
<evidence type="ECO:0000256" key="2">
    <source>
        <dbReference type="SAM" id="MobiDB-lite"/>
    </source>
</evidence>
<dbReference type="PATRIC" id="fig|632772.20.peg.4100"/>
<dbReference type="KEGG" id="rop:ROP_39070"/>
<feature type="region of interest" description="Disordered" evidence="2">
    <location>
        <begin position="1"/>
        <end position="92"/>
    </location>
</feature>
<evidence type="ECO:0000256" key="1">
    <source>
        <dbReference type="ARBA" id="ARBA00006068"/>
    </source>
</evidence>
<evidence type="ECO:0000256" key="3">
    <source>
        <dbReference type="SAM" id="Phobius"/>
    </source>
</evidence>
<proteinExistence type="inferred from homology"/>
<dbReference type="RefSeq" id="WP_012691092.1">
    <property type="nucleotide sequence ID" value="NC_012522.1"/>
</dbReference>
<dbReference type="PRINTS" id="PR01217">
    <property type="entry name" value="PRICHEXTENSN"/>
</dbReference>
<gene>
    <name evidence="5" type="ordered locus">ROP_39070</name>
</gene>
<dbReference type="NCBIfam" id="TIGR00350">
    <property type="entry name" value="lytR_cpsA_psr"/>
    <property type="match status" value="1"/>
</dbReference>
<feature type="transmembrane region" description="Helical" evidence="3">
    <location>
        <begin position="94"/>
        <end position="116"/>
    </location>
</feature>
<keyword evidence="3" id="KW-0812">Transmembrane</keyword>
<dbReference type="EMBL" id="AP011115">
    <property type="protein sequence ID" value="BAH52154.1"/>
    <property type="molecule type" value="Genomic_DNA"/>
</dbReference>
<dbReference type="HOGENOM" id="CLU_016455_0_1_11"/>
<dbReference type="PANTHER" id="PTHR33392">
    <property type="entry name" value="POLYISOPRENYL-TEICHOIC ACID--PEPTIDOGLYCAN TEICHOIC ACID TRANSFERASE TAGU"/>
    <property type="match status" value="1"/>
</dbReference>
<dbReference type="PANTHER" id="PTHR33392:SF6">
    <property type="entry name" value="POLYISOPRENYL-TEICHOIC ACID--PEPTIDOGLYCAN TEICHOIC ACID TRANSFERASE TAGU"/>
    <property type="match status" value="1"/>
</dbReference>
<evidence type="ECO:0000313" key="5">
    <source>
        <dbReference type="EMBL" id="BAH52154.1"/>
    </source>
</evidence>
<dbReference type="Pfam" id="PF03816">
    <property type="entry name" value="LytR_cpsA_psr"/>
    <property type="match status" value="1"/>
</dbReference>
<dbReference type="InterPro" id="IPR004474">
    <property type="entry name" value="LytR_CpsA_psr"/>
</dbReference>
<feature type="compositionally biased region" description="Low complexity" evidence="2">
    <location>
        <begin position="15"/>
        <end position="24"/>
    </location>
</feature>
<feature type="domain" description="Cell envelope-related transcriptional attenuator" evidence="4">
    <location>
        <begin position="170"/>
        <end position="313"/>
    </location>
</feature>
<evidence type="ECO:0000259" key="4">
    <source>
        <dbReference type="Pfam" id="PF03816"/>
    </source>
</evidence>
<dbReference type="Proteomes" id="UP000002212">
    <property type="component" value="Chromosome"/>
</dbReference>
<dbReference type="InterPro" id="IPR050922">
    <property type="entry name" value="LytR/CpsA/Psr_CW_biosynth"/>
</dbReference>
<dbReference type="STRING" id="632772.ROP_39070"/>
<dbReference type="Gene3D" id="3.40.630.190">
    <property type="entry name" value="LCP protein"/>
    <property type="match status" value="1"/>
</dbReference>
<feature type="region of interest" description="Disordered" evidence="2">
    <location>
        <begin position="147"/>
        <end position="171"/>
    </location>
</feature>
<reference evidence="5 6" key="1">
    <citation type="submission" date="2009-03" db="EMBL/GenBank/DDBJ databases">
        <title>Comparison of the complete genome sequences of Rhodococcus erythropolis PR4 and Rhodococcus opacus B4.</title>
        <authorList>
            <person name="Takarada H."/>
            <person name="Sekine M."/>
            <person name="Hosoyama A."/>
            <person name="Yamada R."/>
            <person name="Fujisawa T."/>
            <person name="Omata S."/>
            <person name="Shimizu A."/>
            <person name="Tsukatani N."/>
            <person name="Tanikawa S."/>
            <person name="Fujita N."/>
            <person name="Harayama S."/>
        </authorList>
    </citation>
    <scope>NUCLEOTIDE SEQUENCE [LARGE SCALE GENOMIC DNA]</scope>
    <source>
        <strain evidence="5 6">B4</strain>
    </source>
</reference>
<protein>
    <submittedName>
        <fullName evidence="5">Putative LytR family regulatory protein</fullName>
    </submittedName>
</protein>